<evidence type="ECO:0000313" key="4">
    <source>
        <dbReference type="Proteomes" id="UP000677913"/>
    </source>
</evidence>
<reference evidence="3" key="1">
    <citation type="submission" date="2021-04" db="EMBL/GenBank/DDBJ databases">
        <title>Genome based classification of Actinospica acidithermotolerans sp. nov., an actinobacterium isolated from an Indonesian hot spring.</title>
        <authorList>
            <person name="Kusuma A.B."/>
            <person name="Putra K.E."/>
            <person name="Nafisah S."/>
            <person name="Loh J."/>
            <person name="Nouioui I."/>
            <person name="Goodfellow M."/>
        </authorList>
    </citation>
    <scope>NUCLEOTIDE SEQUENCE</scope>
    <source>
        <strain evidence="3">DSM 45618</strain>
    </source>
</reference>
<feature type="domain" description="Hemerythrin-like" evidence="2">
    <location>
        <begin position="19"/>
        <end position="133"/>
    </location>
</feature>
<dbReference type="Gene3D" id="1.20.120.520">
    <property type="entry name" value="nmb1532 protein domain like"/>
    <property type="match status" value="1"/>
</dbReference>
<comment type="caution">
    <text evidence="3">The sequence shown here is derived from an EMBL/GenBank/DDBJ whole genome shotgun (WGS) entry which is preliminary data.</text>
</comment>
<dbReference type="PANTHER" id="PTHR35585">
    <property type="entry name" value="HHE DOMAIN PROTEIN (AFU_ORTHOLOGUE AFUA_4G00730)"/>
    <property type="match status" value="1"/>
</dbReference>
<dbReference type="RefSeq" id="WP_211463142.1">
    <property type="nucleotide sequence ID" value="NZ_JAGSXH010000001.1"/>
</dbReference>
<gene>
    <name evidence="3" type="ORF">KGA66_00190</name>
</gene>
<dbReference type="AlphaFoldDB" id="A0A8J7WKL0"/>
<name>A0A8J7WKL0_9ACTN</name>
<dbReference type="InterPro" id="IPR012312">
    <property type="entry name" value="Hemerythrin-like"/>
</dbReference>
<dbReference type="PANTHER" id="PTHR35585:SF1">
    <property type="entry name" value="HHE DOMAIN PROTEIN (AFU_ORTHOLOGUE AFUA_4G00730)"/>
    <property type="match status" value="1"/>
</dbReference>
<dbReference type="Proteomes" id="UP000677913">
    <property type="component" value="Unassembled WGS sequence"/>
</dbReference>
<dbReference type="EMBL" id="JAGSXH010000001">
    <property type="protein sequence ID" value="MBS2961442.1"/>
    <property type="molecule type" value="Genomic_DNA"/>
</dbReference>
<organism evidence="3 4">
    <name type="scientific">Actinocrinis puniceicyclus</name>
    <dbReference type="NCBI Taxonomy" id="977794"/>
    <lineage>
        <taxon>Bacteria</taxon>
        <taxon>Bacillati</taxon>
        <taxon>Actinomycetota</taxon>
        <taxon>Actinomycetes</taxon>
        <taxon>Catenulisporales</taxon>
        <taxon>Actinospicaceae</taxon>
        <taxon>Actinocrinis</taxon>
    </lineage>
</organism>
<evidence type="ECO:0000256" key="1">
    <source>
        <dbReference type="SAM" id="MobiDB-lite"/>
    </source>
</evidence>
<dbReference type="Pfam" id="PF01814">
    <property type="entry name" value="Hemerythrin"/>
    <property type="match status" value="1"/>
</dbReference>
<evidence type="ECO:0000313" key="3">
    <source>
        <dbReference type="EMBL" id="MBS2961442.1"/>
    </source>
</evidence>
<proteinExistence type="predicted"/>
<sequence length="195" mass="21873">MKHAERERMEAARLPEGNIVGLLLEQHARIRELFIAVKASTGDQKQRNFDELRELLAVHEVGEEMILRPVSKDTAGKEVTDARNHEEDEATHVLARLEGMDVHSAEFDAEFYRFEQAVSDHAEHEENEEFPTLLAQRTEAELKRLGDRLLRAEKAAPTHPHPSAAGSPAMVKAAGPFAAMLDRARDAVKKSSEDH</sequence>
<keyword evidence="4" id="KW-1185">Reference proteome</keyword>
<evidence type="ECO:0000259" key="2">
    <source>
        <dbReference type="Pfam" id="PF01814"/>
    </source>
</evidence>
<protein>
    <submittedName>
        <fullName evidence="3">Hemerythrin domain-containing protein</fullName>
    </submittedName>
</protein>
<accession>A0A8J7WKL0</accession>
<feature type="region of interest" description="Disordered" evidence="1">
    <location>
        <begin position="152"/>
        <end position="171"/>
    </location>
</feature>